<dbReference type="EMBL" id="JAARWW010000002">
    <property type="protein sequence ID" value="MBC2002871.1"/>
    <property type="molecule type" value="Genomic_DNA"/>
</dbReference>
<dbReference type="Proteomes" id="UP000548082">
    <property type="component" value="Unassembled WGS sequence"/>
</dbReference>
<comment type="caution">
    <text evidence="1">The sequence shown here is derived from an EMBL/GenBank/DDBJ whole genome shotgun (WGS) entry which is preliminary data.</text>
</comment>
<dbReference type="Proteomes" id="UP000543379">
    <property type="component" value="Unassembled WGS sequence"/>
</dbReference>
<name>A0A099VVM4_9LIST</name>
<evidence type="ECO:0000313" key="23">
    <source>
        <dbReference type="Proteomes" id="UP000539064"/>
    </source>
</evidence>
<dbReference type="EMBL" id="JAARUV010000002">
    <property type="protein sequence ID" value="MBC1778644.1"/>
    <property type="molecule type" value="Genomic_DNA"/>
</dbReference>
<dbReference type="Proteomes" id="UP000546806">
    <property type="component" value="Unassembled WGS sequence"/>
</dbReference>
<evidence type="ECO:0000313" key="24">
    <source>
        <dbReference type="Proteomes" id="UP000541735"/>
    </source>
</evidence>
<evidence type="ECO:0000313" key="31">
    <source>
        <dbReference type="Proteomes" id="UP000550367"/>
    </source>
</evidence>
<evidence type="ECO:0000313" key="16">
    <source>
        <dbReference type="EMBL" id="MBC2310816.1"/>
    </source>
</evidence>
<dbReference type="Proteomes" id="UP000519573">
    <property type="component" value="Unassembled WGS sequence"/>
</dbReference>
<dbReference type="EMBL" id="JAARYH010000010">
    <property type="protein sequence ID" value="MBC2168076.1"/>
    <property type="molecule type" value="Genomic_DNA"/>
</dbReference>
<evidence type="ECO:0000313" key="2">
    <source>
        <dbReference type="EMBL" id="MBC1318357.1"/>
    </source>
</evidence>
<dbReference type="InterPro" id="IPR018690">
    <property type="entry name" value="DUF2187"/>
</dbReference>
<dbReference type="Proteomes" id="UP000546244">
    <property type="component" value="Unassembled WGS sequence"/>
</dbReference>
<dbReference type="EMBL" id="JAASWV010000009">
    <property type="protein sequence ID" value="MBC2310816.1"/>
    <property type="molecule type" value="Genomic_DNA"/>
</dbReference>
<dbReference type="Proteomes" id="UP000547643">
    <property type="component" value="Unassembled WGS sequence"/>
</dbReference>
<dbReference type="OrthoDB" id="2157040at2"/>
<dbReference type="Proteomes" id="UP000539064">
    <property type="component" value="Unassembled WGS sequence"/>
</dbReference>
<protein>
    <submittedName>
        <fullName evidence="2">DUF2187 family protein</fullName>
    </submittedName>
</protein>
<dbReference type="Proteomes" id="UP000532866">
    <property type="component" value="Unassembled WGS sequence"/>
</dbReference>
<evidence type="ECO:0000313" key="4">
    <source>
        <dbReference type="EMBL" id="MBC1493194.1"/>
    </source>
</evidence>
<proteinExistence type="predicted"/>
<dbReference type="EMBL" id="JAAROV010000007">
    <property type="protein sequence ID" value="MBC1318357.1"/>
    <property type="molecule type" value="Genomic_DNA"/>
</dbReference>
<evidence type="ECO:0000313" key="8">
    <source>
        <dbReference type="EMBL" id="MBC1794147.1"/>
    </source>
</evidence>
<evidence type="ECO:0000313" key="25">
    <source>
        <dbReference type="Proteomes" id="UP000541955"/>
    </source>
</evidence>
<evidence type="ECO:0000313" key="19">
    <source>
        <dbReference type="Proteomes" id="UP000519573"/>
    </source>
</evidence>
<dbReference type="EMBL" id="JAARXI010000011">
    <property type="protein sequence ID" value="MBC2118176.1"/>
    <property type="molecule type" value="Genomic_DNA"/>
</dbReference>
<dbReference type="EMBL" id="JAARRU010000003">
    <property type="protein sequence ID" value="MBC1565687.1"/>
    <property type="molecule type" value="Genomic_DNA"/>
</dbReference>
<dbReference type="Proteomes" id="UP000541735">
    <property type="component" value="Unassembled WGS sequence"/>
</dbReference>
<dbReference type="Proteomes" id="UP000529446">
    <property type="component" value="Unassembled WGS sequence"/>
</dbReference>
<reference evidence="19 20" key="2">
    <citation type="submission" date="2020-03" db="EMBL/GenBank/DDBJ databases">
        <title>Soil Listeria distribution.</title>
        <authorList>
            <person name="Liao J."/>
            <person name="Wiedmann M."/>
        </authorList>
    </citation>
    <scope>NUCLEOTIDE SEQUENCE [LARGE SCALE GENOMIC DNA]</scope>
    <source>
        <strain evidence="16 33">FSL L7-0039</strain>
        <strain evidence="14 32">FSL L7-0149</strain>
        <strain evidence="15 31">FSL L7-0153</strain>
        <strain evidence="12 19">FSL L7-0245</strain>
        <strain evidence="13 24">FSL L7-0259</strain>
        <strain evidence="11 20">FSL L7-0360</strain>
        <strain evidence="10 28">FSL L7-0435</strain>
        <strain evidence="8 23">FSL L7-0978</strain>
        <strain evidence="9 30">FSL L7-0990</strain>
        <strain evidence="7 29">FSL L7-1017</strain>
        <strain evidence="5 25">FSL L7-1387</strain>
        <strain evidence="6 34">FSL L7-1427</strain>
        <strain evidence="4 22">FSL L7-1547</strain>
        <strain evidence="2 26">FSL L7-1816</strain>
        <strain evidence="3 21">FSL L7-1833</strain>
        <strain evidence="17 27">FSL L7-1850</strain>
    </source>
</reference>
<evidence type="ECO:0000313" key="14">
    <source>
        <dbReference type="EMBL" id="MBC2242072.1"/>
    </source>
</evidence>
<dbReference type="Proteomes" id="UP000550367">
    <property type="component" value="Unassembled WGS sequence"/>
</dbReference>
<evidence type="ECO:0000313" key="28">
    <source>
        <dbReference type="Proteomes" id="UP000546806"/>
    </source>
</evidence>
<evidence type="ECO:0000313" key="17">
    <source>
        <dbReference type="EMBL" id="MBC2371044.1"/>
    </source>
</evidence>
<dbReference type="EMBL" id="JAARYY010000012">
    <property type="protein sequence ID" value="MBC2245556.1"/>
    <property type="molecule type" value="Genomic_DNA"/>
</dbReference>
<dbReference type="EMBL" id="JAARRW010000009">
    <property type="protein sequence ID" value="MBC1563550.1"/>
    <property type="molecule type" value="Genomic_DNA"/>
</dbReference>
<evidence type="ECO:0000313" key="21">
    <source>
        <dbReference type="Proteomes" id="UP000532866"/>
    </source>
</evidence>
<organism evidence="1 18">
    <name type="scientific">Listeria booriae</name>
    <dbReference type="NCBI Taxonomy" id="1552123"/>
    <lineage>
        <taxon>Bacteria</taxon>
        <taxon>Bacillati</taxon>
        <taxon>Bacillota</taxon>
        <taxon>Bacilli</taxon>
        <taxon>Bacillales</taxon>
        <taxon>Listeriaceae</taxon>
        <taxon>Listeria</taxon>
    </lineage>
</organism>
<dbReference type="EMBL" id="JAAROL010000002">
    <property type="protein sequence ID" value="MBC1331634.1"/>
    <property type="molecule type" value="Genomic_DNA"/>
</dbReference>
<evidence type="ECO:0000313" key="5">
    <source>
        <dbReference type="EMBL" id="MBC1563550.1"/>
    </source>
</evidence>
<evidence type="ECO:0000313" key="27">
    <source>
        <dbReference type="Proteomes" id="UP000546244"/>
    </source>
</evidence>
<evidence type="ECO:0000313" key="32">
    <source>
        <dbReference type="Proteomes" id="UP000553016"/>
    </source>
</evidence>
<dbReference type="EMBL" id="JAASTX010000027">
    <property type="protein sequence ID" value="MBC1493194.1"/>
    <property type="molecule type" value="Genomic_DNA"/>
</dbReference>
<evidence type="ECO:0000313" key="29">
    <source>
        <dbReference type="Proteomes" id="UP000547643"/>
    </source>
</evidence>
<evidence type="ECO:0000313" key="34">
    <source>
        <dbReference type="Proteomes" id="UP000586951"/>
    </source>
</evidence>
<evidence type="ECO:0000313" key="3">
    <source>
        <dbReference type="EMBL" id="MBC1331634.1"/>
    </source>
</evidence>
<dbReference type="Proteomes" id="UP000541955">
    <property type="component" value="Unassembled WGS sequence"/>
</dbReference>
<dbReference type="STRING" id="1552123.EP57_16095"/>
<evidence type="ECO:0000313" key="11">
    <source>
        <dbReference type="EMBL" id="MBC2118176.1"/>
    </source>
</evidence>
<dbReference type="EMBL" id="JAARVG010000011">
    <property type="protein sequence ID" value="MBC1794147.1"/>
    <property type="molecule type" value="Genomic_DNA"/>
</dbReference>
<evidence type="ECO:0000313" key="7">
    <source>
        <dbReference type="EMBL" id="MBC1778644.1"/>
    </source>
</evidence>
<evidence type="ECO:0000313" key="13">
    <source>
        <dbReference type="EMBL" id="MBC2177873.1"/>
    </source>
</evidence>
<evidence type="ECO:0000313" key="26">
    <source>
        <dbReference type="Proteomes" id="UP000543379"/>
    </source>
</evidence>
<evidence type="ECO:0000313" key="12">
    <source>
        <dbReference type="EMBL" id="MBC2168076.1"/>
    </source>
</evidence>
<dbReference type="Proteomes" id="UP000553016">
    <property type="component" value="Unassembled WGS sequence"/>
</dbReference>
<dbReference type="Proteomes" id="UP000533953">
    <property type="component" value="Unassembled WGS sequence"/>
</dbReference>
<sequence>MPAENQGVNLLELRKAPKANAEKQGEVEDYITWKREEKTYFGRIEKFLINSAIVAIDEDLQKEHKAPVRTVVNFKKYQVVELGE</sequence>
<keyword evidence="18" id="KW-1185">Reference proteome</keyword>
<dbReference type="Proteomes" id="UP000029844">
    <property type="component" value="Unassembled WGS sequence"/>
</dbReference>
<dbReference type="EMBL" id="JAARZA010000009">
    <property type="protein sequence ID" value="MBC2242072.1"/>
    <property type="molecule type" value="Genomic_DNA"/>
</dbReference>
<evidence type="ECO:0000313" key="10">
    <source>
        <dbReference type="EMBL" id="MBC2002871.1"/>
    </source>
</evidence>
<evidence type="ECO:0000313" key="30">
    <source>
        <dbReference type="Proteomes" id="UP000548082"/>
    </source>
</evidence>
<evidence type="ECO:0000313" key="6">
    <source>
        <dbReference type="EMBL" id="MBC1565687.1"/>
    </source>
</evidence>
<gene>
    <name evidence="1" type="ORF">EP57_16095</name>
    <name evidence="3" type="ORF">HB759_06765</name>
    <name evidence="2" type="ORF">HB811_16385</name>
    <name evidence="5" type="ORF">HB902_15860</name>
    <name evidence="6" type="ORF">HB907_09730</name>
    <name evidence="17" type="ORF">HBP98_03385</name>
    <name evidence="7" type="ORF">HCA46_07335</name>
    <name evidence="8" type="ORF">HCA52_12000</name>
    <name evidence="9" type="ORF">HCA55_03335</name>
    <name evidence="10" type="ORF">HCA78_03750</name>
    <name evidence="11" type="ORF">HCB06_16205</name>
    <name evidence="15" type="ORF">HCB25_15945</name>
    <name evidence="12" type="ORF">HCB26_15980</name>
    <name evidence="13" type="ORF">HCB27_14685</name>
    <name evidence="14" type="ORF">HCB35_16475</name>
    <name evidence="4" type="ORF">HCI99_15340</name>
    <name evidence="16" type="ORF">HCJ81_07940</name>
</gene>
<dbReference type="Proteomes" id="UP000565628">
    <property type="component" value="Unassembled WGS sequence"/>
</dbReference>
<dbReference type="EMBL" id="JAARMV010000001">
    <property type="protein sequence ID" value="MBC2371044.1"/>
    <property type="molecule type" value="Genomic_DNA"/>
</dbReference>
<dbReference type="GeneID" id="58718853"/>
<dbReference type="Pfam" id="PF09953">
    <property type="entry name" value="DUF2187"/>
    <property type="match status" value="1"/>
</dbReference>
<evidence type="ECO:0000313" key="1">
    <source>
        <dbReference type="EMBL" id="KGL37549.1"/>
    </source>
</evidence>
<evidence type="ECO:0000313" key="18">
    <source>
        <dbReference type="Proteomes" id="UP000029844"/>
    </source>
</evidence>
<dbReference type="RefSeq" id="WP_036088280.1">
    <property type="nucleotide sequence ID" value="NZ_CBCSHQ010000009.1"/>
</dbReference>
<dbReference type="EMBL" id="JAARYD010000008">
    <property type="protein sequence ID" value="MBC2177873.1"/>
    <property type="molecule type" value="Genomic_DNA"/>
</dbReference>
<dbReference type="Proteomes" id="UP000586951">
    <property type="component" value="Unassembled WGS sequence"/>
</dbReference>
<evidence type="ECO:0000313" key="22">
    <source>
        <dbReference type="Proteomes" id="UP000533953"/>
    </source>
</evidence>
<dbReference type="EMBL" id="JNFA01000031">
    <property type="protein sequence ID" value="KGL37549.1"/>
    <property type="molecule type" value="Genomic_DNA"/>
</dbReference>
<dbReference type="EMBL" id="JAARVD010000002">
    <property type="protein sequence ID" value="MBC1795741.1"/>
    <property type="molecule type" value="Genomic_DNA"/>
</dbReference>
<evidence type="ECO:0000313" key="9">
    <source>
        <dbReference type="EMBL" id="MBC1795741.1"/>
    </source>
</evidence>
<evidence type="ECO:0000313" key="15">
    <source>
        <dbReference type="EMBL" id="MBC2245556.1"/>
    </source>
</evidence>
<dbReference type="AlphaFoldDB" id="A0A099VVM4"/>
<evidence type="ECO:0000313" key="33">
    <source>
        <dbReference type="Proteomes" id="UP000565628"/>
    </source>
</evidence>
<dbReference type="eggNOG" id="ENOG5034C54">
    <property type="taxonomic scope" value="Bacteria"/>
</dbReference>
<accession>A0A099VVM4</accession>
<reference evidence="1 18" key="1">
    <citation type="submission" date="2014-05" db="EMBL/GenBank/DDBJ databases">
        <title>Novel Listeriaceae from food processing environments.</title>
        <authorList>
            <person name="den Bakker H.C."/>
        </authorList>
    </citation>
    <scope>NUCLEOTIDE SEQUENCE [LARGE SCALE GENOMIC DNA]</scope>
    <source>
        <strain evidence="1 18">FSL A5-0281</strain>
    </source>
</reference>
<evidence type="ECO:0000313" key="20">
    <source>
        <dbReference type="Proteomes" id="UP000529446"/>
    </source>
</evidence>